<evidence type="ECO:0000256" key="6">
    <source>
        <dbReference type="ARBA" id="ARBA00022679"/>
    </source>
</evidence>
<organism evidence="13 14">
    <name type="scientific">Lucifera butyrica</name>
    <dbReference type="NCBI Taxonomy" id="1351585"/>
    <lineage>
        <taxon>Bacteria</taxon>
        <taxon>Bacillati</taxon>
        <taxon>Bacillota</taxon>
        <taxon>Negativicutes</taxon>
        <taxon>Veillonellales</taxon>
        <taxon>Veillonellaceae</taxon>
        <taxon>Lucifera</taxon>
    </lineage>
</organism>
<dbReference type="AlphaFoldDB" id="A0A498RIC6"/>
<dbReference type="InterPro" id="IPR005849">
    <property type="entry name" value="GalP_Utransf_N"/>
</dbReference>
<proteinExistence type="inferred from homology"/>
<evidence type="ECO:0000259" key="12">
    <source>
        <dbReference type="Pfam" id="PF02744"/>
    </source>
</evidence>
<dbReference type="RefSeq" id="WP_207858480.1">
    <property type="nucleotide sequence ID" value="NZ_UPPP01000134.1"/>
</dbReference>
<evidence type="ECO:0000259" key="11">
    <source>
        <dbReference type="Pfam" id="PF01087"/>
    </source>
</evidence>
<gene>
    <name evidence="10" type="primary">galT</name>
    <name evidence="13" type="ORF">LUCI_5151</name>
</gene>
<dbReference type="NCBIfam" id="NF003633">
    <property type="entry name" value="PRK05270.2-2"/>
    <property type="match status" value="1"/>
</dbReference>
<dbReference type="PANTHER" id="PTHR39191:SF1">
    <property type="entry name" value="DUF4922 DOMAIN-CONTAINING PROTEIN"/>
    <property type="match status" value="1"/>
</dbReference>
<evidence type="ECO:0000256" key="9">
    <source>
        <dbReference type="ARBA" id="ARBA00023277"/>
    </source>
</evidence>
<evidence type="ECO:0000256" key="5">
    <source>
        <dbReference type="ARBA" id="ARBA00022490"/>
    </source>
</evidence>
<dbReference type="NCBIfam" id="TIGR01239">
    <property type="entry name" value="galT_2"/>
    <property type="match status" value="1"/>
</dbReference>
<reference evidence="13 14" key="1">
    <citation type="submission" date="2018-06" db="EMBL/GenBank/DDBJ databases">
        <authorList>
            <person name="Strepis N."/>
        </authorList>
    </citation>
    <scope>NUCLEOTIDE SEQUENCE [LARGE SCALE GENOMIC DNA]</scope>
    <source>
        <strain evidence="13">LUCI</strain>
    </source>
</reference>
<dbReference type="InterPro" id="IPR005850">
    <property type="entry name" value="GalP_Utransf_C"/>
</dbReference>
<evidence type="ECO:0000256" key="2">
    <source>
        <dbReference type="ARBA" id="ARBA00004496"/>
    </source>
</evidence>
<dbReference type="Pfam" id="PF01087">
    <property type="entry name" value="GalP_UDP_transf"/>
    <property type="match status" value="1"/>
</dbReference>
<keyword evidence="14" id="KW-1185">Reference proteome</keyword>
<dbReference type="EC" id="2.7.7.12" evidence="10"/>
<evidence type="ECO:0000256" key="8">
    <source>
        <dbReference type="ARBA" id="ARBA00023144"/>
    </source>
</evidence>
<keyword evidence="6 10" id="KW-0808">Transferase</keyword>
<protein>
    <recommendedName>
        <fullName evidence="10">Galactose-1-phosphate uridylyltransferase</fullName>
        <shortName evidence="10">Gal-1-P uridylyltransferase</shortName>
        <ecNumber evidence="10">2.7.7.12</ecNumber>
    </recommendedName>
    <alternativeName>
        <fullName evidence="10">UDP-glucose--hexose-1-phosphate uridylyltransferase</fullName>
    </alternativeName>
</protein>
<accession>A0A498RIC6</accession>
<dbReference type="PANTHER" id="PTHR39191">
    <property type="entry name" value="GALACTOSE-1-PHOSPHATE URIDYLYLTRANSFERASE"/>
    <property type="match status" value="1"/>
</dbReference>
<dbReference type="GO" id="GO:0008108">
    <property type="term" value="F:UDP-glucose:hexose-1-phosphate uridylyltransferase activity"/>
    <property type="evidence" value="ECO:0007669"/>
    <property type="project" value="UniProtKB-UniRule"/>
</dbReference>
<sequence>MNICQVIQQLVQCAVRRQLIDREDEVYARNQIMYLVGLDDFGPAGRETTDRDMPDLLDELVDFACGQKIIEDLFDEKEILAARIMDIFMPKPSEVNRSFWEKFRQEPQRATDYFYALSQNSNYIQTRRIAKNINYKAATEYGELDITINLSKPEKNPRDIAKAKTVKSTNYPRCLLCVENEGYAGRIGHPARSNHRLIRMELEGEPWYFQYSPYVYYNEHCIVLSREHRDMKIDRQTWTRLLAFVERMPHYFLGSNADLPIVGGSILSHDHYQGGRYEFAMARAAEEYSFRLEHFAAIECAVVKWPLSVIRLKSSHAGQLIDAADHILSSWRQYSDPDVDIYAYTGETPHNTITPIARKRNGLLELDLVLRNNRTSEEHPLGIFHPHLDVQHIKKENIGLIEVMGLAVLPARLKTELQEVEEYLLGRRAAVADYHQSWAEELKEQYAGQINAANAAEIVKKATTAKFLRVLEDAGVFKRNEQGANAFKRFIQSLN</sequence>
<dbReference type="HAMAP" id="MF_00571">
    <property type="entry name" value="GalP_UDP_trans"/>
    <property type="match status" value="1"/>
</dbReference>
<comment type="pathway">
    <text evidence="3 10">Carbohydrate metabolism; galactose metabolism.</text>
</comment>
<feature type="domain" description="Galactose-1-phosphate uridyl transferase N-terminal" evidence="11">
    <location>
        <begin position="20"/>
        <end position="229"/>
    </location>
</feature>
<dbReference type="UniPathway" id="UPA00214"/>
<evidence type="ECO:0000313" key="14">
    <source>
        <dbReference type="Proteomes" id="UP000277811"/>
    </source>
</evidence>
<dbReference type="PIRSF" id="PIRSF006005">
    <property type="entry name" value="GalT_BS"/>
    <property type="match status" value="1"/>
</dbReference>
<dbReference type="GO" id="GO:0005737">
    <property type="term" value="C:cytoplasm"/>
    <property type="evidence" value="ECO:0007669"/>
    <property type="project" value="UniProtKB-SubCell"/>
</dbReference>
<evidence type="ECO:0000256" key="3">
    <source>
        <dbReference type="ARBA" id="ARBA00004947"/>
    </source>
</evidence>
<dbReference type="GO" id="GO:0006012">
    <property type="term" value="P:galactose metabolic process"/>
    <property type="evidence" value="ECO:0007669"/>
    <property type="project" value="UniProtKB-UniRule"/>
</dbReference>
<dbReference type="NCBIfam" id="NF003629">
    <property type="entry name" value="PRK05270.1-2"/>
    <property type="match status" value="1"/>
</dbReference>
<keyword evidence="7 10" id="KW-0548">Nucleotidyltransferase</keyword>
<comment type="subcellular location">
    <subcellularLocation>
        <location evidence="2 10">Cytoplasm</location>
    </subcellularLocation>
</comment>
<dbReference type="InterPro" id="IPR023425">
    <property type="entry name" value="GalP_uridyl_Trfase_II_CS"/>
</dbReference>
<comment type="catalytic activity">
    <reaction evidence="1 10">
        <text>alpha-D-galactose 1-phosphate + UDP-alpha-D-glucose = alpha-D-glucose 1-phosphate + UDP-alpha-D-galactose</text>
        <dbReference type="Rhea" id="RHEA:13989"/>
        <dbReference type="ChEBI" id="CHEBI:58336"/>
        <dbReference type="ChEBI" id="CHEBI:58601"/>
        <dbReference type="ChEBI" id="CHEBI:58885"/>
        <dbReference type="ChEBI" id="CHEBI:66914"/>
        <dbReference type="EC" id="2.7.7.12"/>
    </reaction>
</comment>
<evidence type="ECO:0000256" key="7">
    <source>
        <dbReference type="ARBA" id="ARBA00022695"/>
    </source>
</evidence>
<dbReference type="Proteomes" id="UP000277811">
    <property type="component" value="Unassembled WGS sequence"/>
</dbReference>
<dbReference type="Pfam" id="PF02744">
    <property type="entry name" value="GalP_UDP_tr_C"/>
    <property type="match status" value="1"/>
</dbReference>
<comment type="similarity">
    <text evidence="4 10">Belongs to the galactose-1-phosphate uridylyltransferase type 2 family.</text>
</comment>
<evidence type="ECO:0000256" key="1">
    <source>
        <dbReference type="ARBA" id="ARBA00001107"/>
    </source>
</evidence>
<evidence type="ECO:0000313" key="13">
    <source>
        <dbReference type="EMBL" id="VBB09853.1"/>
    </source>
</evidence>
<evidence type="ECO:0000256" key="10">
    <source>
        <dbReference type="HAMAP-Rule" id="MF_00571"/>
    </source>
</evidence>
<dbReference type="InterPro" id="IPR000766">
    <property type="entry name" value="GalP_uridyl_Trfase_II"/>
</dbReference>
<dbReference type="PROSITE" id="PS01163">
    <property type="entry name" value="GAL_P_UDP_TRANSF_II"/>
    <property type="match status" value="1"/>
</dbReference>
<dbReference type="EMBL" id="UPPP01000134">
    <property type="protein sequence ID" value="VBB09853.1"/>
    <property type="molecule type" value="Genomic_DNA"/>
</dbReference>
<keyword evidence="9 10" id="KW-0119">Carbohydrate metabolism</keyword>
<evidence type="ECO:0000256" key="4">
    <source>
        <dbReference type="ARBA" id="ARBA00008706"/>
    </source>
</evidence>
<feature type="domain" description="Galactose-1-phosphate uridyl transferase C-terminal" evidence="12">
    <location>
        <begin position="246"/>
        <end position="439"/>
    </location>
</feature>
<keyword evidence="5 10" id="KW-0963">Cytoplasm</keyword>
<keyword evidence="8 10" id="KW-0299">Galactose metabolism</keyword>
<name>A0A498RIC6_9FIRM</name>